<dbReference type="InterPro" id="IPR007497">
    <property type="entry name" value="SIMPL/DUF541"/>
</dbReference>
<evidence type="ECO:0000256" key="1">
    <source>
        <dbReference type="SAM" id="MobiDB-lite"/>
    </source>
</evidence>
<evidence type="ECO:0000313" key="3">
    <source>
        <dbReference type="Proteomes" id="UP001222932"/>
    </source>
</evidence>
<dbReference type="Proteomes" id="UP001222932">
    <property type="component" value="Unassembled WGS sequence"/>
</dbReference>
<name>A0AAD3YBS2_9TREE</name>
<comment type="caution">
    <text evidence="2">The sequence shown here is derived from an EMBL/GenBank/DDBJ whole genome shotgun (WGS) entry which is preliminary data.</text>
</comment>
<feature type="region of interest" description="Disordered" evidence="1">
    <location>
        <begin position="98"/>
        <end position="131"/>
    </location>
</feature>
<reference evidence="2" key="1">
    <citation type="journal article" date="2023" name="BMC Genomics">
        <title>Chromosome-level genome assemblies of Cutaneotrichosporon spp. (Trichosporonales, Basidiomycota) reveal imbalanced evolution between nucleotide sequences and chromosome synteny.</title>
        <authorList>
            <person name="Kobayashi Y."/>
            <person name="Kayamori A."/>
            <person name="Aoki K."/>
            <person name="Shiwa Y."/>
            <person name="Matsutani M."/>
            <person name="Fujita N."/>
            <person name="Sugita T."/>
            <person name="Iwasaki W."/>
            <person name="Tanaka N."/>
            <person name="Takashima M."/>
        </authorList>
    </citation>
    <scope>NUCLEOTIDE SEQUENCE</scope>
    <source>
        <strain evidence="2">HIS016</strain>
    </source>
</reference>
<organism evidence="2 3">
    <name type="scientific">Cutaneotrichosporon spelunceum</name>
    <dbReference type="NCBI Taxonomy" id="1672016"/>
    <lineage>
        <taxon>Eukaryota</taxon>
        <taxon>Fungi</taxon>
        <taxon>Dikarya</taxon>
        <taxon>Basidiomycota</taxon>
        <taxon>Agaricomycotina</taxon>
        <taxon>Tremellomycetes</taxon>
        <taxon>Trichosporonales</taxon>
        <taxon>Trichosporonaceae</taxon>
        <taxon>Cutaneotrichosporon</taxon>
    </lineage>
</organism>
<gene>
    <name evidence="2" type="ORF">CspeluHIS016_0211500</name>
</gene>
<evidence type="ECO:0000313" key="2">
    <source>
        <dbReference type="EMBL" id="GMK56094.1"/>
    </source>
</evidence>
<dbReference type="InterPro" id="IPR052022">
    <property type="entry name" value="26kDa_periplasmic_antigen"/>
</dbReference>
<sequence>MPSAEIHVSGEYTVKRAPELVDLNLRIHAERPTAPDALEAVRAASTDVSSIIRNLAPPPKTEVSVAIDNEELDINDEARDPAFPVTSWSMQQLRTWSETISEDTPRPPRPQARMMMASSTATEEEEKPKPQKVFHAETYVRATFHDFAKLSAVIEAVISNDIISIDDLAWRVTRATRQALQTRVRQGAYADALTKATDYAATIAPGNIPCPTEVHDDSMGHRGGRVFKAQAMMAMVEASDGAAKAMTFEPEPIEISAQVRAELGQFSIHIRAKRRTASDALDAIRTASADVCSKLRSLVPPNAEVHATTDSEDLDIIDDVRDPDFPVTSWTMYDGSTWSEPSGEYGFGNPHAQAFVGAAAEQEEMKPKKVFYAQTTSTIEVSSHVKVKFALDL</sequence>
<dbReference type="AlphaFoldDB" id="A0AAD3YBS2"/>
<dbReference type="PANTHER" id="PTHR34387">
    <property type="entry name" value="SLR1258 PROTEIN"/>
    <property type="match status" value="1"/>
</dbReference>
<dbReference type="GO" id="GO:0006974">
    <property type="term" value="P:DNA damage response"/>
    <property type="evidence" value="ECO:0007669"/>
    <property type="project" value="TreeGrafter"/>
</dbReference>
<accession>A0AAD3YBS2</accession>
<dbReference type="PANTHER" id="PTHR34387:SF2">
    <property type="entry name" value="SLR1258 PROTEIN"/>
    <property type="match status" value="1"/>
</dbReference>
<dbReference type="EMBL" id="BTCM01000002">
    <property type="protein sequence ID" value="GMK56094.1"/>
    <property type="molecule type" value="Genomic_DNA"/>
</dbReference>
<keyword evidence="3" id="KW-1185">Reference proteome</keyword>
<dbReference type="Gene3D" id="3.30.110.170">
    <property type="entry name" value="Protein of unknown function (DUF541), domain 1"/>
    <property type="match status" value="1"/>
</dbReference>
<dbReference type="Pfam" id="PF04402">
    <property type="entry name" value="SIMPL"/>
    <property type="match status" value="1"/>
</dbReference>
<protein>
    <submittedName>
        <fullName evidence="2">Uncharacterized protein</fullName>
    </submittedName>
</protein>
<reference evidence="2" key="2">
    <citation type="submission" date="2023-06" db="EMBL/GenBank/DDBJ databases">
        <authorList>
            <person name="Kobayashi Y."/>
            <person name="Kayamori A."/>
            <person name="Aoki K."/>
            <person name="Shiwa Y."/>
            <person name="Fujita N."/>
            <person name="Sugita T."/>
            <person name="Iwasaki W."/>
            <person name="Tanaka N."/>
            <person name="Takashima M."/>
        </authorList>
    </citation>
    <scope>NUCLEOTIDE SEQUENCE</scope>
    <source>
        <strain evidence="2">HIS016</strain>
    </source>
</reference>
<proteinExistence type="predicted"/>